<dbReference type="Gene3D" id="3.40.720.10">
    <property type="entry name" value="Alkaline Phosphatase, subunit A"/>
    <property type="match status" value="1"/>
</dbReference>
<evidence type="ECO:0000256" key="4">
    <source>
        <dbReference type="PIRSR" id="PIRSR601952-2"/>
    </source>
</evidence>
<evidence type="ECO:0000256" key="3">
    <source>
        <dbReference type="PIRSR" id="PIRSR601952-1"/>
    </source>
</evidence>
<comment type="cofactor">
    <cofactor evidence="4">
        <name>Mg(2+)</name>
        <dbReference type="ChEBI" id="CHEBI:18420"/>
    </cofactor>
    <text evidence="4">Binds 1 Mg(2+) ion.</text>
</comment>
<dbReference type="KEGG" id="spu:590138"/>
<evidence type="ECO:0000256" key="1">
    <source>
        <dbReference type="ARBA" id="ARBA00012647"/>
    </source>
</evidence>
<feature type="binding site" evidence="4">
    <location>
        <position position="421"/>
    </location>
    <ligand>
        <name>Zn(2+)</name>
        <dbReference type="ChEBI" id="CHEBI:29105"/>
        <label>2</label>
    </ligand>
</feature>
<feature type="binding site" evidence="4">
    <location>
        <position position="544"/>
    </location>
    <ligand>
        <name>Zn(2+)</name>
        <dbReference type="ChEBI" id="CHEBI:29105"/>
        <label>2</label>
    </ligand>
</feature>
<feature type="binding site" evidence="4">
    <location>
        <position position="261"/>
    </location>
    <ligand>
        <name>Mg(2+)</name>
        <dbReference type="ChEBI" id="CHEBI:18420"/>
    </ligand>
</feature>
<dbReference type="GO" id="GO:0004035">
    <property type="term" value="F:alkaline phosphatase activity"/>
    <property type="evidence" value="ECO:0000318"/>
    <property type="project" value="GO_Central"/>
</dbReference>
<dbReference type="RefSeq" id="XP_030843569.1">
    <property type="nucleotide sequence ID" value="XM_030987709.1"/>
</dbReference>
<name>A0A7M7NYW4_STRPU</name>
<feature type="active site" description="Phosphoserine intermediate" evidence="3">
    <location>
        <position position="198"/>
    </location>
</feature>
<dbReference type="GO" id="GO:0005886">
    <property type="term" value="C:plasma membrane"/>
    <property type="evidence" value="ECO:0000318"/>
    <property type="project" value="GO_Central"/>
</dbReference>
<dbReference type="EC" id="3.1.3.1" evidence="1"/>
<keyword evidence="2" id="KW-0597">Phosphoprotein</keyword>
<keyword evidence="7" id="KW-1185">Reference proteome</keyword>
<feature type="binding site" evidence="4">
    <location>
        <position position="463"/>
    </location>
    <ligand>
        <name>Zn(2+)</name>
        <dbReference type="ChEBI" id="CHEBI:29105"/>
        <label>2</label>
    </ligand>
</feature>
<dbReference type="CDD" id="cd16012">
    <property type="entry name" value="ALP"/>
    <property type="match status" value="1"/>
</dbReference>
<reference evidence="7" key="1">
    <citation type="submission" date="2015-02" db="EMBL/GenBank/DDBJ databases">
        <title>Genome sequencing for Strongylocentrotus purpuratus.</title>
        <authorList>
            <person name="Murali S."/>
            <person name="Liu Y."/>
            <person name="Vee V."/>
            <person name="English A."/>
            <person name="Wang M."/>
            <person name="Skinner E."/>
            <person name="Han Y."/>
            <person name="Muzny D.M."/>
            <person name="Worley K.C."/>
            <person name="Gibbs R.A."/>
        </authorList>
    </citation>
    <scope>NUCLEOTIDE SEQUENCE</scope>
</reference>
<feature type="binding site" evidence="4">
    <location>
        <position position="416"/>
    </location>
    <ligand>
        <name>Mg(2+)</name>
        <dbReference type="ChEBI" id="CHEBI:18420"/>
    </ligand>
</feature>
<comment type="cofactor">
    <cofactor evidence="4">
        <name>Zn(2+)</name>
        <dbReference type="ChEBI" id="CHEBI:29105"/>
    </cofactor>
    <text evidence="4">Binds 2 Zn(2+) ions.</text>
</comment>
<feature type="binding site" evidence="4">
    <location>
        <position position="148"/>
    </location>
    <ligand>
        <name>Zn(2+)</name>
        <dbReference type="ChEBI" id="CHEBI:29105"/>
        <label>2</label>
    </ligand>
</feature>
<evidence type="ECO:0000256" key="5">
    <source>
        <dbReference type="RuleBase" id="RU003946"/>
    </source>
</evidence>
<keyword evidence="4" id="KW-0479">Metal-binding</keyword>
<comment type="similarity">
    <text evidence="5">Belongs to the alkaline phosphatase family.</text>
</comment>
<dbReference type="OrthoDB" id="5818554at2759"/>
<proteinExistence type="inferred from homology"/>
<feature type="binding site" evidence="4">
    <location>
        <position position="425"/>
    </location>
    <ligand>
        <name>Zn(2+)</name>
        <dbReference type="ChEBI" id="CHEBI:29105"/>
        <label>2</label>
    </ligand>
</feature>
<organism evidence="6 7">
    <name type="scientific">Strongylocentrotus purpuratus</name>
    <name type="common">Purple sea urchin</name>
    <dbReference type="NCBI Taxonomy" id="7668"/>
    <lineage>
        <taxon>Eukaryota</taxon>
        <taxon>Metazoa</taxon>
        <taxon>Echinodermata</taxon>
        <taxon>Eleutherozoa</taxon>
        <taxon>Echinozoa</taxon>
        <taxon>Echinoidea</taxon>
        <taxon>Euechinoidea</taxon>
        <taxon>Echinacea</taxon>
        <taxon>Camarodonta</taxon>
        <taxon>Echinidea</taxon>
        <taxon>Strongylocentrotidae</taxon>
        <taxon>Strongylocentrotus</taxon>
    </lineage>
</organism>
<dbReference type="SMART" id="SM00098">
    <property type="entry name" value="alkPPc"/>
    <property type="match status" value="1"/>
</dbReference>
<feature type="binding site" evidence="4">
    <location>
        <position position="148"/>
    </location>
    <ligand>
        <name>Mg(2+)</name>
        <dbReference type="ChEBI" id="CHEBI:18420"/>
    </ligand>
</feature>
<dbReference type="PRINTS" id="PR00113">
    <property type="entry name" value="ALKPHPHTASE"/>
</dbReference>
<sequence length="610" mass="65953">MCSNFSSPLPIPPPPPPPPPPPLLVFLSCSLQLTKVGGDRLRVHPPLHLMARIGWTIAIGMIDDENLPSLLPLSSANVKQSHVLAEKEPQPHEIIKYLYNECRSAMGKTIRDPSPDFWNSQARSSIEQALGLEVNTKPAKNVIVFVGDGMDVSTVVSSRIRQGQQAGVEGVSNVLAWDAFPHGGLVKTYSTDAQAADSASTSTAIFGGVKTKDGVLGLDDDAKRGDCASATGNEVASNLHLAHAEGKATGFVTSDSVTGATVAALYAHSPERDWQSDADIPRKQEECNDLAYQLIMENDFINVILGGGRQEFLPTRVEDPEYYDVTGRREDGNNLIGQWQGEKEASSSHYVWNKEDFDNVEPTTTDYLLGLFEPGRMQYGADRAADGAGEPSLAEMTEKAIKVLGRDEDGFFLVVESALIDFSHHAGRANDALAETIELADAVDMATQMTDPDSTLIVVTSDHAHTMGIMGYPSKDNPILGIVDDQESADRLPYTTLTYLNGPGGVNVQTNWANNGNRRDYSGVDTESRTWQQDAIIPLEAETHGGADVPVYAQGPWSHIFAGVHEQNYIAHAVRHAACLDAAASSACDLSATQDDVMEMRGARPAYQKR</sequence>
<evidence type="ECO:0000313" key="6">
    <source>
        <dbReference type="EnsemblMetazoa" id="XP_030843569"/>
    </source>
</evidence>
<dbReference type="SUPFAM" id="SSF53649">
    <property type="entry name" value="Alkaline phosphatase-like"/>
    <property type="match status" value="1"/>
</dbReference>
<dbReference type="Proteomes" id="UP000007110">
    <property type="component" value="Unassembled WGS sequence"/>
</dbReference>
<evidence type="ECO:0000313" key="7">
    <source>
        <dbReference type="Proteomes" id="UP000007110"/>
    </source>
</evidence>
<dbReference type="AlphaFoldDB" id="A0A7M7NYW4"/>
<dbReference type="InterPro" id="IPR001952">
    <property type="entry name" value="Alkaline_phosphatase"/>
</dbReference>
<dbReference type="PANTHER" id="PTHR11596:SF5">
    <property type="entry name" value="ALKALINE PHOSPHATASE"/>
    <property type="match status" value="1"/>
</dbReference>
<protein>
    <recommendedName>
        <fullName evidence="1">alkaline phosphatase</fullName>
        <ecNumber evidence="1">3.1.3.1</ecNumber>
    </recommendedName>
</protein>
<reference evidence="6" key="2">
    <citation type="submission" date="2021-01" db="UniProtKB">
        <authorList>
            <consortium name="EnsemblMetazoa"/>
        </authorList>
    </citation>
    <scope>IDENTIFICATION</scope>
</reference>
<feature type="binding site" evidence="4">
    <location>
        <position position="462"/>
    </location>
    <ligand>
        <name>Zn(2+)</name>
        <dbReference type="ChEBI" id="CHEBI:29105"/>
        <label>2</label>
    </ligand>
</feature>
<keyword evidence="4" id="KW-0460">Magnesium</keyword>
<dbReference type="InterPro" id="IPR017850">
    <property type="entry name" value="Alkaline_phosphatase_core_sf"/>
</dbReference>
<dbReference type="GO" id="GO:0046872">
    <property type="term" value="F:metal ion binding"/>
    <property type="evidence" value="ECO:0007669"/>
    <property type="project" value="UniProtKB-KW"/>
</dbReference>
<keyword evidence="4" id="KW-0862">Zinc</keyword>
<dbReference type="PANTHER" id="PTHR11596">
    <property type="entry name" value="ALKALINE PHOSPHATASE"/>
    <property type="match status" value="1"/>
</dbReference>
<evidence type="ECO:0000256" key="2">
    <source>
        <dbReference type="ARBA" id="ARBA00022553"/>
    </source>
</evidence>
<accession>A0A7M7NYW4</accession>
<dbReference type="GeneID" id="590138"/>
<dbReference type="OMA" id="LIMENDF"/>
<dbReference type="EnsemblMetazoa" id="XM_030987709">
    <property type="protein sequence ID" value="XP_030843569"/>
    <property type="gene ID" value="LOC590138"/>
</dbReference>
<dbReference type="Pfam" id="PF00245">
    <property type="entry name" value="Alk_phosphatase"/>
    <property type="match status" value="1"/>
</dbReference>
<dbReference type="InParanoid" id="A0A7M7NYW4"/>
<dbReference type="SUPFAM" id="SSF101447">
    <property type="entry name" value="Formin homology 2 domain (FH2 domain)"/>
    <property type="match status" value="1"/>
</dbReference>